<sequence>MLRDRLNVDTPDSKGPHAPHQSASFRSEKLRAAGPEDVGDDQSRGSMTKLHEPEKFCDDLDSQESEFLPCAKRTALVPVEYESSRSSRSPSNTAAAAAAVAAAATCT</sequence>
<evidence type="ECO:0000313" key="3">
    <source>
        <dbReference type="Proteomes" id="UP001627154"/>
    </source>
</evidence>
<protein>
    <submittedName>
        <fullName evidence="2">Uncharacterized protein</fullName>
    </submittedName>
</protein>
<dbReference type="EMBL" id="JBJJXI010000121">
    <property type="protein sequence ID" value="KAL3390186.1"/>
    <property type="molecule type" value="Genomic_DNA"/>
</dbReference>
<name>A0ABD2WBA9_9HYME</name>
<feature type="compositionally biased region" description="Basic and acidic residues" evidence="1">
    <location>
        <begin position="1"/>
        <end position="15"/>
    </location>
</feature>
<comment type="caution">
    <text evidence="2">The sequence shown here is derived from an EMBL/GenBank/DDBJ whole genome shotgun (WGS) entry which is preliminary data.</text>
</comment>
<evidence type="ECO:0000313" key="2">
    <source>
        <dbReference type="EMBL" id="KAL3390186.1"/>
    </source>
</evidence>
<dbReference type="AlphaFoldDB" id="A0ABD2WBA9"/>
<organism evidence="2 3">
    <name type="scientific">Trichogramma kaykai</name>
    <dbReference type="NCBI Taxonomy" id="54128"/>
    <lineage>
        <taxon>Eukaryota</taxon>
        <taxon>Metazoa</taxon>
        <taxon>Ecdysozoa</taxon>
        <taxon>Arthropoda</taxon>
        <taxon>Hexapoda</taxon>
        <taxon>Insecta</taxon>
        <taxon>Pterygota</taxon>
        <taxon>Neoptera</taxon>
        <taxon>Endopterygota</taxon>
        <taxon>Hymenoptera</taxon>
        <taxon>Apocrita</taxon>
        <taxon>Proctotrupomorpha</taxon>
        <taxon>Chalcidoidea</taxon>
        <taxon>Trichogrammatidae</taxon>
        <taxon>Trichogramma</taxon>
    </lineage>
</organism>
<keyword evidence="3" id="KW-1185">Reference proteome</keyword>
<accession>A0ABD2WBA9</accession>
<reference evidence="2 3" key="1">
    <citation type="journal article" date="2024" name="bioRxiv">
        <title>A reference genome for Trichogramma kaykai: A tiny desert-dwelling parasitoid wasp with competing sex-ratio distorters.</title>
        <authorList>
            <person name="Culotta J."/>
            <person name="Lindsey A.R."/>
        </authorList>
    </citation>
    <scope>NUCLEOTIDE SEQUENCE [LARGE SCALE GENOMIC DNA]</scope>
    <source>
        <strain evidence="2 3">KSX58</strain>
    </source>
</reference>
<gene>
    <name evidence="2" type="ORF">TKK_014989</name>
</gene>
<proteinExistence type="predicted"/>
<feature type="compositionally biased region" description="Basic and acidic residues" evidence="1">
    <location>
        <begin position="49"/>
        <end position="58"/>
    </location>
</feature>
<evidence type="ECO:0000256" key="1">
    <source>
        <dbReference type="SAM" id="MobiDB-lite"/>
    </source>
</evidence>
<dbReference type="Proteomes" id="UP001627154">
    <property type="component" value="Unassembled WGS sequence"/>
</dbReference>
<feature type="region of interest" description="Disordered" evidence="1">
    <location>
        <begin position="1"/>
        <end position="62"/>
    </location>
</feature>